<reference evidence="9" key="1">
    <citation type="journal article" date="2019" name="Int. J. Syst. Evol. Microbiol.">
        <title>The Global Catalogue of Microorganisms (GCM) 10K type strain sequencing project: providing services to taxonomists for standard genome sequencing and annotation.</title>
        <authorList>
            <consortium name="The Broad Institute Genomics Platform"/>
            <consortium name="The Broad Institute Genome Sequencing Center for Infectious Disease"/>
            <person name="Wu L."/>
            <person name="Ma J."/>
        </authorList>
    </citation>
    <scope>NUCLEOTIDE SEQUENCE [LARGE SCALE GENOMIC DNA]</scope>
    <source>
        <strain evidence="9">JCM 19125</strain>
    </source>
</reference>
<dbReference type="SUPFAM" id="SSF49313">
    <property type="entry name" value="Cadherin-like"/>
    <property type="match status" value="1"/>
</dbReference>
<proteinExistence type="inferred from homology"/>
<dbReference type="Proteomes" id="UP001501521">
    <property type="component" value="Unassembled WGS sequence"/>
</dbReference>
<dbReference type="Pfam" id="PF00754">
    <property type="entry name" value="F5_F8_type_C"/>
    <property type="match status" value="2"/>
</dbReference>
<dbReference type="InterPro" id="IPR017853">
    <property type="entry name" value="GH"/>
</dbReference>
<dbReference type="Pfam" id="PF05345">
    <property type="entry name" value="He_PIG"/>
    <property type="match status" value="1"/>
</dbReference>
<feature type="region of interest" description="Disordered" evidence="6">
    <location>
        <begin position="1"/>
        <end position="24"/>
    </location>
</feature>
<evidence type="ECO:0000256" key="2">
    <source>
        <dbReference type="ARBA" id="ARBA00006285"/>
    </source>
</evidence>
<dbReference type="InterPro" id="IPR013783">
    <property type="entry name" value="Ig-like_fold"/>
</dbReference>
<dbReference type="Pfam" id="PF00728">
    <property type="entry name" value="Glyco_hydro_20"/>
    <property type="match status" value="1"/>
</dbReference>
<dbReference type="InterPro" id="IPR029018">
    <property type="entry name" value="Hex-like_dom2"/>
</dbReference>
<dbReference type="Gene3D" id="2.60.120.260">
    <property type="entry name" value="Galactose-binding domain-like"/>
    <property type="match status" value="2"/>
</dbReference>
<evidence type="ECO:0000313" key="9">
    <source>
        <dbReference type="Proteomes" id="UP001501521"/>
    </source>
</evidence>
<name>A0ABP9FNR6_9ACTN</name>
<dbReference type="PRINTS" id="PR00738">
    <property type="entry name" value="GLHYDRLASE20"/>
</dbReference>
<dbReference type="InterPro" id="IPR015919">
    <property type="entry name" value="Cadherin-like_sf"/>
</dbReference>
<evidence type="ECO:0000256" key="1">
    <source>
        <dbReference type="ARBA" id="ARBA00001231"/>
    </source>
</evidence>
<dbReference type="InterPro" id="IPR000421">
    <property type="entry name" value="FA58C"/>
</dbReference>
<dbReference type="CDD" id="cd06568">
    <property type="entry name" value="GH20_SpHex_like"/>
    <property type="match status" value="1"/>
</dbReference>
<comment type="catalytic activity">
    <reaction evidence="1">
        <text>Hydrolysis of terminal non-reducing N-acetyl-D-hexosamine residues in N-acetyl-beta-D-hexosaminides.</text>
        <dbReference type="EC" id="3.2.1.52"/>
    </reaction>
</comment>
<feature type="domain" description="F5/8 type C" evidence="7">
    <location>
        <begin position="2"/>
        <end position="155"/>
    </location>
</feature>
<dbReference type="SUPFAM" id="SSF51445">
    <property type="entry name" value="(Trans)glycosidases"/>
    <property type="match status" value="1"/>
</dbReference>
<dbReference type="EC" id="3.2.1.52" evidence="3"/>
<evidence type="ECO:0000259" key="7">
    <source>
        <dbReference type="PROSITE" id="PS50022"/>
    </source>
</evidence>
<evidence type="ECO:0000256" key="5">
    <source>
        <dbReference type="ARBA" id="ARBA00023295"/>
    </source>
</evidence>
<dbReference type="Gene3D" id="3.20.20.80">
    <property type="entry name" value="Glycosidases"/>
    <property type="match status" value="1"/>
</dbReference>
<dbReference type="Gene3D" id="3.30.379.10">
    <property type="entry name" value="Chitobiase/beta-hexosaminidase domain 2-like"/>
    <property type="match status" value="1"/>
</dbReference>
<dbReference type="PANTHER" id="PTHR22600:SF57">
    <property type="entry name" value="BETA-N-ACETYLHEXOSAMINIDASE"/>
    <property type="match status" value="1"/>
</dbReference>
<evidence type="ECO:0000256" key="3">
    <source>
        <dbReference type="ARBA" id="ARBA00012663"/>
    </source>
</evidence>
<comment type="caution">
    <text evidence="8">The sequence shown here is derived from an EMBL/GenBank/DDBJ whole genome shotgun (WGS) entry which is preliminary data.</text>
</comment>
<accession>A0ABP9FNR6</accession>
<keyword evidence="9" id="KW-1185">Reference proteome</keyword>
<keyword evidence="4" id="KW-0378">Hydrolase</keyword>
<sequence>MASAEDTGTNVALTSNGSTVSASGNELSDGRWTYQLGVDGDLSSRWSSNYADDAWIQVKLAQPTVVHHVNTYWEAACAAAYKLQVSQDGVTWTDATDTIRPTCPPKDTPGLDQQTLNAATATTAWNYVRMQAIDRTVIGTQKWGVSLYEFEVWNGPEPTPPAPPSGAVNLVPLPVKVTEDEGAPFELNADTTIVASGAGADIAELVATQLRAATGFALPVVASDDTNSIKFVLDAGLVPVVATPSVDEPYKLVTAEGGVTITAKAAHGLWNGAQTLLQLFPPLIFSQDTVYTQWTAPAVTVEDAPRYVHRGTQIDVARSFIEVDELKDIIDTLASVKISRIHLHLADDQGWRIEITNEGRAAGDEIDYTRLHRIGGQLSMAETEPGKTFGYKSEIGRNGYYTQDQYKDIVDYAAARQITIVPEIDVPGHTGALLHSNPQLNNANTRPITTVYGNTKEQNNGNVGESTLDVNNPNTWVALEHIFGQLADITPGPYIHVGGDETHATPHEDYQAFVQKVIELVRGLDKNAIGWNEFAAAGLSEGDVVQYWVGSTRPTYDAIQAGAQVVVSDSNRAYLDMKYSSKTPIGLTWAGIGDLDHYYNWNPLTVIKPPSSDLPAVTEEDLIGMEGPMWSETIRRGSQNEFMMFPRAMSHAEVGWTPQAQRNAAQFMQRMAPMGARLLAKDSNFYDSPKVAWDVAAAGVDAKTAPGAALVVEPATIAAPGTKVAADGKSIVVDTVDDADGPSNSELTEPLTATVDFGDGSDPVAATFTPIQERTPVHSGSRYLVGAAHAYVQAGTFDATVTFSDGRVVTGKVTAEAGYTEPVGYEPDVCVAPGVAVVNAEATVQDNSRLVADLSGFTPNSLATIQFSKDPIEVAGPNDSKVQDPSIQGRFMTDEDGNAHLTMPVTYQIEGGKYLFRVTDVDGRFTEQVIEVESSAIPVTGDLITGATATASSEATNETPPNGLASAMVDGDRATFWHSRWAAPIDPMPHTINVDLGSVQDLDWFTWVPRQGSDNGQVSNFTIQYSTDNVTWTEAEAKTLPRGRAATNFDLDLQARYVRIVITENYATADQFATIGELEFRSEWTEIPVVVDPVAQTWTPPVTCGPDVTDPVIAAIGAKSGTVGTAVSIQVEATDERPGVLTYSATGLPAGVAIDPATGHISGTPTVDGTFTVVVTVTDEADNFGTASFTLTVTKKATPKPSVSPTAKPTTTPPASGKYVRTVPYTLPGLHEFNGRRWNTTCEAYSQTERCRTEIWATIVVIEDGEFVRKSGWAFNNLTYLPYMTRAAWKGNPLGDLGATSNGLFTSAGRQWKTECDTAATGRGACRSYTMTTVYAATAKPEGGYAFSQSNQWVFNNIVMFGGPEKR</sequence>
<dbReference type="InterPro" id="IPR025705">
    <property type="entry name" value="Beta_hexosaminidase_sua/sub"/>
</dbReference>
<protein>
    <recommendedName>
        <fullName evidence="3">beta-N-acetylhexosaminidase</fullName>
        <ecNumber evidence="3">3.2.1.52</ecNumber>
    </recommendedName>
</protein>
<dbReference type="InterPro" id="IPR015883">
    <property type="entry name" value="Glyco_hydro_20_cat"/>
</dbReference>
<dbReference type="Gene3D" id="2.60.40.10">
    <property type="entry name" value="Immunoglobulins"/>
    <property type="match status" value="1"/>
</dbReference>
<dbReference type="PROSITE" id="PS50022">
    <property type="entry name" value="FA58C_3"/>
    <property type="match status" value="2"/>
</dbReference>
<dbReference type="InterPro" id="IPR015882">
    <property type="entry name" value="HEX_bac_N"/>
</dbReference>
<comment type="similarity">
    <text evidence="2">Belongs to the glycosyl hydrolase 20 family.</text>
</comment>
<evidence type="ECO:0000256" key="6">
    <source>
        <dbReference type="SAM" id="MobiDB-lite"/>
    </source>
</evidence>
<dbReference type="SUPFAM" id="SSF55545">
    <property type="entry name" value="beta-N-acetylhexosaminidase-like domain"/>
    <property type="match status" value="1"/>
</dbReference>
<feature type="region of interest" description="Disordered" evidence="6">
    <location>
        <begin position="1198"/>
        <end position="1219"/>
    </location>
</feature>
<keyword evidence="5" id="KW-0326">Glycosidase</keyword>
<dbReference type="InterPro" id="IPR008979">
    <property type="entry name" value="Galactose-bd-like_sf"/>
</dbReference>
<evidence type="ECO:0000313" key="8">
    <source>
        <dbReference type="EMBL" id="GAA4905889.1"/>
    </source>
</evidence>
<dbReference type="SUPFAM" id="SSF49785">
    <property type="entry name" value="Galactose-binding domain-like"/>
    <property type="match status" value="2"/>
</dbReference>
<dbReference type="PANTHER" id="PTHR22600">
    <property type="entry name" value="BETA-HEXOSAMINIDASE"/>
    <property type="match status" value="1"/>
</dbReference>
<dbReference type="EMBL" id="BAABLV010000038">
    <property type="protein sequence ID" value="GAA4905889.1"/>
    <property type="molecule type" value="Genomic_DNA"/>
</dbReference>
<gene>
    <name evidence="8" type="ORF">GCM10025789_26610</name>
</gene>
<feature type="domain" description="F5/8 type C" evidence="7">
    <location>
        <begin position="932"/>
        <end position="1083"/>
    </location>
</feature>
<organism evidence="8 9">
    <name type="scientific">Tessaracoccus lubricantis</name>
    <dbReference type="NCBI Taxonomy" id="545543"/>
    <lineage>
        <taxon>Bacteria</taxon>
        <taxon>Bacillati</taxon>
        <taxon>Actinomycetota</taxon>
        <taxon>Actinomycetes</taxon>
        <taxon>Propionibacteriales</taxon>
        <taxon>Propionibacteriaceae</taxon>
        <taxon>Tessaracoccus</taxon>
    </lineage>
</organism>
<dbReference type="Pfam" id="PF02838">
    <property type="entry name" value="Glyco_hydro_20b"/>
    <property type="match status" value="1"/>
</dbReference>
<evidence type="ECO:0000256" key="4">
    <source>
        <dbReference type="ARBA" id="ARBA00022801"/>
    </source>
</evidence>
<feature type="compositionally biased region" description="Low complexity" evidence="6">
    <location>
        <begin position="1199"/>
        <end position="1216"/>
    </location>
</feature>